<organism evidence="1 2">
    <name type="scientific">Pontixanthobacter luteolus</name>
    <dbReference type="NCBI Taxonomy" id="295089"/>
    <lineage>
        <taxon>Bacteria</taxon>
        <taxon>Pseudomonadati</taxon>
        <taxon>Pseudomonadota</taxon>
        <taxon>Alphaproteobacteria</taxon>
        <taxon>Sphingomonadales</taxon>
        <taxon>Erythrobacteraceae</taxon>
        <taxon>Pontixanthobacter</taxon>
    </lineage>
</organism>
<dbReference type="AlphaFoldDB" id="A0A6I4UYN4"/>
<proteinExistence type="predicted"/>
<dbReference type="Proteomes" id="UP000471435">
    <property type="component" value="Unassembled WGS sequence"/>
</dbReference>
<sequence length="112" mass="11936">MKKLILTLALLAGLVGFAIATGLTDSVVEWRVRSALVENGVGEKRAECMAARMTDRLSVPQLLKLRNMEAQDGEPENPTGIRDFLRRVDRIGDAEVVAVTGSSAALCAIGIG</sequence>
<accession>A0A6I4UYN4</accession>
<dbReference type="OrthoDB" id="7409816at2"/>
<reference evidence="1 2" key="1">
    <citation type="submission" date="2019-12" db="EMBL/GenBank/DDBJ databases">
        <title>Genomic-based taxomic classification of the family Erythrobacteraceae.</title>
        <authorList>
            <person name="Xu L."/>
        </authorList>
    </citation>
    <scope>NUCLEOTIDE SEQUENCE [LARGE SCALE GENOMIC DNA]</scope>
    <source>
        <strain evidence="1 2">SW-109</strain>
    </source>
</reference>
<evidence type="ECO:0000313" key="1">
    <source>
        <dbReference type="EMBL" id="MXP47089.1"/>
    </source>
</evidence>
<name>A0A6I4UYN4_9SPHN</name>
<comment type="caution">
    <text evidence="1">The sequence shown here is derived from an EMBL/GenBank/DDBJ whole genome shotgun (WGS) entry which is preliminary data.</text>
</comment>
<gene>
    <name evidence="1" type="ORF">GRI43_06765</name>
</gene>
<dbReference type="RefSeq" id="WP_160730250.1">
    <property type="nucleotide sequence ID" value="NZ_WTYP01000001.1"/>
</dbReference>
<protein>
    <submittedName>
        <fullName evidence="1">Uncharacterized protein</fullName>
    </submittedName>
</protein>
<dbReference type="EMBL" id="WTYP01000001">
    <property type="protein sequence ID" value="MXP47089.1"/>
    <property type="molecule type" value="Genomic_DNA"/>
</dbReference>
<keyword evidence="2" id="KW-1185">Reference proteome</keyword>
<evidence type="ECO:0000313" key="2">
    <source>
        <dbReference type="Proteomes" id="UP000471435"/>
    </source>
</evidence>